<organism evidence="2">
    <name type="scientific">Culex pipiens</name>
    <name type="common">House mosquito</name>
    <dbReference type="NCBI Taxonomy" id="7175"/>
    <lineage>
        <taxon>Eukaryota</taxon>
        <taxon>Metazoa</taxon>
        <taxon>Ecdysozoa</taxon>
        <taxon>Arthropoda</taxon>
        <taxon>Hexapoda</taxon>
        <taxon>Insecta</taxon>
        <taxon>Pterygota</taxon>
        <taxon>Neoptera</taxon>
        <taxon>Endopterygota</taxon>
        <taxon>Diptera</taxon>
        <taxon>Nematocera</taxon>
        <taxon>Culicoidea</taxon>
        <taxon>Culicidae</taxon>
        <taxon>Culicinae</taxon>
        <taxon>Culicini</taxon>
        <taxon>Culex</taxon>
        <taxon>Culex</taxon>
    </lineage>
</organism>
<dbReference type="AlphaFoldDB" id="A0A8D8BQ35"/>
<keyword evidence="1" id="KW-0812">Transmembrane</keyword>
<reference evidence="2" key="1">
    <citation type="submission" date="2021-05" db="EMBL/GenBank/DDBJ databases">
        <authorList>
            <person name="Alioto T."/>
            <person name="Alioto T."/>
            <person name="Gomez Garrido J."/>
        </authorList>
    </citation>
    <scope>NUCLEOTIDE SEQUENCE</scope>
</reference>
<evidence type="ECO:0000256" key="1">
    <source>
        <dbReference type="SAM" id="Phobius"/>
    </source>
</evidence>
<evidence type="ECO:0000313" key="2">
    <source>
        <dbReference type="EMBL" id="CAG6478548.1"/>
    </source>
</evidence>
<dbReference type="EMBL" id="HBUE01083352">
    <property type="protein sequence ID" value="CAG6478548.1"/>
    <property type="molecule type" value="Transcribed_RNA"/>
</dbReference>
<keyword evidence="1" id="KW-0472">Membrane</keyword>
<feature type="transmembrane region" description="Helical" evidence="1">
    <location>
        <begin position="45"/>
        <end position="65"/>
    </location>
</feature>
<feature type="transmembrane region" description="Helical" evidence="1">
    <location>
        <begin position="6"/>
        <end position="25"/>
    </location>
</feature>
<proteinExistence type="predicted"/>
<keyword evidence="1" id="KW-1133">Transmembrane helix</keyword>
<sequence length="103" mass="12118">MPFDYSTYLFVAYLALCGCRCVIFLSNSEKKVLKCDFFFKREVSLAAKITYSISDLFFFKSFLPISLAFKNLVNNDLISSFQFNNFIVFFSITFIYSRDRQNK</sequence>
<accession>A0A8D8BQ35</accession>
<protein>
    <submittedName>
        <fullName evidence="2">(northern house mosquito) hypothetical protein</fullName>
    </submittedName>
</protein>
<name>A0A8D8BQ35_CULPI</name>
<feature type="transmembrane region" description="Helical" evidence="1">
    <location>
        <begin position="77"/>
        <end position="96"/>
    </location>
</feature>